<feature type="domain" description="O-antigen ligase-related" evidence="6">
    <location>
        <begin position="195"/>
        <end position="338"/>
    </location>
</feature>
<dbReference type="InterPro" id="IPR021797">
    <property type="entry name" value="Wzy_C_2"/>
</dbReference>
<dbReference type="Pfam" id="PF11846">
    <property type="entry name" value="Wzy_C_2"/>
    <property type="match status" value="1"/>
</dbReference>
<feature type="transmembrane region" description="Helical" evidence="5">
    <location>
        <begin position="406"/>
        <end position="424"/>
    </location>
</feature>
<feature type="transmembrane region" description="Helical" evidence="5">
    <location>
        <begin position="357"/>
        <end position="372"/>
    </location>
</feature>
<dbReference type="InterPro" id="IPR007016">
    <property type="entry name" value="O-antigen_ligase-rel_domated"/>
</dbReference>
<dbReference type="Pfam" id="PF04932">
    <property type="entry name" value="Wzy_C"/>
    <property type="match status" value="1"/>
</dbReference>
<organism evidence="8 9">
    <name type="scientific">Acinetobacter vivianii</name>
    <dbReference type="NCBI Taxonomy" id="1776742"/>
    <lineage>
        <taxon>Bacteria</taxon>
        <taxon>Pseudomonadati</taxon>
        <taxon>Pseudomonadota</taxon>
        <taxon>Gammaproteobacteria</taxon>
        <taxon>Moraxellales</taxon>
        <taxon>Moraxellaceae</taxon>
        <taxon>Acinetobacter</taxon>
    </lineage>
</organism>
<name>N8UZY2_9GAMM</name>
<keyword evidence="4 5" id="KW-0472">Membrane</keyword>
<feature type="transmembrane region" description="Helical" evidence="5">
    <location>
        <begin position="322"/>
        <end position="345"/>
    </location>
</feature>
<feature type="transmembrane region" description="Helical" evidence="5">
    <location>
        <begin position="122"/>
        <end position="146"/>
    </location>
</feature>
<proteinExistence type="predicted"/>
<feature type="transmembrane region" description="Helical" evidence="5">
    <location>
        <begin position="239"/>
        <end position="257"/>
    </location>
</feature>
<evidence type="ECO:0000256" key="4">
    <source>
        <dbReference type="ARBA" id="ARBA00023136"/>
    </source>
</evidence>
<dbReference type="RefSeq" id="WP_004776032.1">
    <property type="nucleotide sequence ID" value="NZ_KB849368.1"/>
</dbReference>
<dbReference type="PANTHER" id="PTHR37422:SF13">
    <property type="entry name" value="LIPOPOLYSACCHARIDE BIOSYNTHESIS PROTEIN PA4999-RELATED"/>
    <property type="match status" value="1"/>
</dbReference>
<sequence length="560" mass="66322">MKIFGAKEKFLYILVSISFLYGILSFQHYSPSFHDFYIHAFVFLFLNIGLFIYFFNQEVKIYVNNFLWLLIFFTILVQPIFNKIIYIDGLIYPLAIALSILFLSIAISNLNNKKEFTVKMAFTIILGAIFLQLTQSFHILKLNFWVEMMHLPLQVDRFSGNLFQPNQTAFIFIMAVISVIYFFRNLKSYLIEYILIFIFSLGVAFTVSRSGFLILFSCVLFFNVYYNFINNIKILNLKYFFVSILGLISGTLLYPYFSNNLDIVNRTQVSLDDPRTSLFHRTWLIIKEHPFMGVGWKNFSSAGLEHFNELRWFSSTDHSHFIFGQLLSEFGLLGMGIILLFLIIFTRNIKIRNIEQLYIFTIILIVIFYSMFEFPLWQLRYLIVFSIFLSLFDQSDRVFLLINKSYIFVIFSLIFSLLSIYYIFEYKKTSYLYDYVLNENVALEDKVEKVSKIEPVFGFGFFNDLIVYEVLSNGNFELDKKIEIGNRLVHYIPNNVYLVRHARNLAEAKHYESSKYFFSASCHYNFGRECDRTKKYLKDLAVYDPENFKDICEYIALKYK</sequence>
<evidence type="ECO:0000259" key="6">
    <source>
        <dbReference type="Pfam" id="PF04932"/>
    </source>
</evidence>
<keyword evidence="3 5" id="KW-1133">Transmembrane helix</keyword>
<protein>
    <submittedName>
        <fullName evidence="8">Uncharacterized protein</fullName>
    </submittedName>
</protein>
<dbReference type="InterPro" id="IPR051533">
    <property type="entry name" value="WaaL-like"/>
</dbReference>
<feature type="transmembrane region" description="Helical" evidence="5">
    <location>
        <begin position="213"/>
        <end position="232"/>
    </location>
</feature>
<dbReference type="GO" id="GO:0016020">
    <property type="term" value="C:membrane"/>
    <property type="evidence" value="ECO:0007669"/>
    <property type="project" value="UniProtKB-SubCell"/>
</dbReference>
<feature type="transmembrane region" description="Helical" evidence="5">
    <location>
        <begin position="190"/>
        <end position="207"/>
    </location>
</feature>
<comment type="subcellular location">
    <subcellularLocation>
        <location evidence="1">Membrane</location>
        <topology evidence="1">Multi-pass membrane protein</topology>
    </subcellularLocation>
</comment>
<evidence type="ECO:0000313" key="8">
    <source>
        <dbReference type="EMBL" id="ENU93126.1"/>
    </source>
</evidence>
<evidence type="ECO:0000256" key="5">
    <source>
        <dbReference type="SAM" id="Phobius"/>
    </source>
</evidence>
<reference evidence="8 9" key="1">
    <citation type="submission" date="2013-02" db="EMBL/GenBank/DDBJ databases">
        <title>The Genome Sequence of Acinetobacter sp. NIPH 758.</title>
        <authorList>
            <consortium name="The Broad Institute Genome Sequencing Platform"/>
            <consortium name="The Broad Institute Genome Sequencing Center for Infectious Disease"/>
            <person name="Cerqueira G."/>
            <person name="Feldgarden M."/>
            <person name="Courvalin P."/>
            <person name="Perichon B."/>
            <person name="Grillot-Courvalin C."/>
            <person name="Clermont D."/>
            <person name="Rocha E."/>
            <person name="Yoon E.-J."/>
            <person name="Nemec A."/>
            <person name="Walker B."/>
            <person name="Young S.K."/>
            <person name="Zeng Q."/>
            <person name="Gargeya S."/>
            <person name="Fitzgerald M."/>
            <person name="Haas B."/>
            <person name="Abouelleil A."/>
            <person name="Alvarado L."/>
            <person name="Arachchi H.M."/>
            <person name="Berlin A.M."/>
            <person name="Chapman S.B."/>
            <person name="Dewar J."/>
            <person name="Goldberg J."/>
            <person name="Griggs A."/>
            <person name="Gujja S."/>
            <person name="Hansen M."/>
            <person name="Howarth C."/>
            <person name="Imamovic A."/>
            <person name="Larimer J."/>
            <person name="McCowan C."/>
            <person name="Murphy C."/>
            <person name="Neiman D."/>
            <person name="Pearson M."/>
            <person name="Priest M."/>
            <person name="Roberts A."/>
            <person name="Saif S."/>
            <person name="Shea T."/>
            <person name="Sisk P."/>
            <person name="Sykes S."/>
            <person name="Wortman J."/>
            <person name="Nusbaum C."/>
            <person name="Birren B."/>
        </authorList>
    </citation>
    <scope>NUCLEOTIDE SEQUENCE [LARGE SCALE GENOMIC DNA]</scope>
    <source>
        <strain evidence="8 9">NIPH 758</strain>
    </source>
</reference>
<dbReference type="eggNOG" id="COG3307">
    <property type="taxonomic scope" value="Bacteria"/>
</dbReference>
<gene>
    <name evidence="8" type="ORF">F971_01166</name>
</gene>
<dbReference type="AlphaFoldDB" id="N8UZY2"/>
<dbReference type="Proteomes" id="UP000013049">
    <property type="component" value="Unassembled WGS sequence"/>
</dbReference>
<feature type="transmembrane region" description="Helical" evidence="5">
    <location>
        <begin position="166"/>
        <end position="183"/>
    </location>
</feature>
<feature type="transmembrane region" description="Helical" evidence="5">
    <location>
        <begin position="91"/>
        <end position="110"/>
    </location>
</feature>
<feature type="transmembrane region" description="Helical" evidence="5">
    <location>
        <begin position="67"/>
        <end position="85"/>
    </location>
</feature>
<feature type="domain" description="Virulence factor membrane-bound polymerase C-terminal" evidence="7">
    <location>
        <begin position="358"/>
        <end position="505"/>
    </location>
</feature>
<accession>N8UZY2</accession>
<evidence type="ECO:0000313" key="9">
    <source>
        <dbReference type="Proteomes" id="UP000013049"/>
    </source>
</evidence>
<evidence type="ECO:0000256" key="2">
    <source>
        <dbReference type="ARBA" id="ARBA00022692"/>
    </source>
</evidence>
<dbReference type="HOGENOM" id="CLU_484544_0_0_6"/>
<feature type="transmembrane region" description="Helical" evidence="5">
    <location>
        <begin position="36"/>
        <end position="55"/>
    </location>
</feature>
<comment type="caution">
    <text evidence="8">The sequence shown here is derived from an EMBL/GenBank/DDBJ whole genome shotgun (WGS) entry which is preliminary data.</text>
</comment>
<feature type="transmembrane region" description="Helical" evidence="5">
    <location>
        <begin position="12"/>
        <end position="30"/>
    </location>
</feature>
<evidence type="ECO:0000259" key="7">
    <source>
        <dbReference type="Pfam" id="PF11846"/>
    </source>
</evidence>
<evidence type="ECO:0000256" key="1">
    <source>
        <dbReference type="ARBA" id="ARBA00004141"/>
    </source>
</evidence>
<dbReference type="PATRIC" id="fig|1217712.3.peg.1122"/>
<keyword evidence="2 5" id="KW-0812">Transmembrane</keyword>
<evidence type="ECO:0000256" key="3">
    <source>
        <dbReference type="ARBA" id="ARBA00022989"/>
    </source>
</evidence>
<dbReference type="PANTHER" id="PTHR37422">
    <property type="entry name" value="TEICHURONIC ACID BIOSYNTHESIS PROTEIN TUAE"/>
    <property type="match status" value="1"/>
</dbReference>
<dbReference type="EMBL" id="APPC01000015">
    <property type="protein sequence ID" value="ENU93126.1"/>
    <property type="molecule type" value="Genomic_DNA"/>
</dbReference>